<feature type="compositionally biased region" description="Polar residues" evidence="4">
    <location>
        <begin position="356"/>
        <end position="367"/>
    </location>
</feature>
<evidence type="ECO:0000256" key="1">
    <source>
        <dbReference type="ARBA" id="ARBA00022729"/>
    </source>
</evidence>
<feature type="transmembrane region" description="Helical" evidence="5">
    <location>
        <begin position="743"/>
        <end position="764"/>
    </location>
</feature>
<feature type="compositionally biased region" description="Polar residues" evidence="4">
    <location>
        <begin position="275"/>
        <end position="294"/>
    </location>
</feature>
<feature type="disulfide bond" evidence="3">
    <location>
        <begin position="1643"/>
        <end position="1652"/>
    </location>
</feature>
<feature type="compositionally biased region" description="Low complexity" evidence="4">
    <location>
        <begin position="379"/>
        <end position="390"/>
    </location>
</feature>
<feature type="compositionally biased region" description="Polar residues" evidence="4">
    <location>
        <begin position="28"/>
        <end position="37"/>
    </location>
</feature>
<dbReference type="EMBL" id="CAICTM010000054">
    <property type="protein sequence ID" value="CAB9499182.1"/>
    <property type="molecule type" value="Genomic_DNA"/>
</dbReference>
<organism evidence="7 8">
    <name type="scientific">Seminavis robusta</name>
    <dbReference type="NCBI Taxonomy" id="568900"/>
    <lineage>
        <taxon>Eukaryota</taxon>
        <taxon>Sar</taxon>
        <taxon>Stramenopiles</taxon>
        <taxon>Ochrophyta</taxon>
        <taxon>Bacillariophyta</taxon>
        <taxon>Bacillariophyceae</taxon>
        <taxon>Bacillariophycidae</taxon>
        <taxon>Naviculales</taxon>
        <taxon>Naviculaceae</taxon>
        <taxon>Seminavis</taxon>
    </lineage>
</organism>
<keyword evidence="8" id="KW-1185">Reference proteome</keyword>
<feature type="compositionally biased region" description="Low complexity" evidence="4">
    <location>
        <begin position="834"/>
        <end position="855"/>
    </location>
</feature>
<feature type="region of interest" description="Disordered" evidence="4">
    <location>
        <begin position="1"/>
        <end position="38"/>
    </location>
</feature>
<feature type="region of interest" description="Disordered" evidence="4">
    <location>
        <begin position="834"/>
        <end position="889"/>
    </location>
</feature>
<reference evidence="7" key="1">
    <citation type="submission" date="2020-06" db="EMBL/GenBank/DDBJ databases">
        <authorList>
            <consortium name="Plant Systems Biology data submission"/>
        </authorList>
    </citation>
    <scope>NUCLEOTIDE SEQUENCE</scope>
    <source>
        <strain evidence="7">D6</strain>
    </source>
</reference>
<accession>A0A9N8H476</accession>
<keyword evidence="1" id="KW-0732">Signal</keyword>
<dbReference type="PANTHER" id="PTHR14949">
    <property type="entry name" value="EGF-LIKE-DOMAIN, MULTIPLE 7, 8"/>
    <property type="match status" value="1"/>
</dbReference>
<comment type="caution">
    <text evidence="3">Lacks conserved residue(s) required for the propagation of feature annotation.</text>
</comment>
<dbReference type="SUPFAM" id="SSF57196">
    <property type="entry name" value="EGF/Laminin"/>
    <property type="match status" value="1"/>
</dbReference>
<feature type="region of interest" description="Disordered" evidence="4">
    <location>
        <begin position="507"/>
        <end position="527"/>
    </location>
</feature>
<feature type="region of interest" description="Disordered" evidence="4">
    <location>
        <begin position="788"/>
        <end position="816"/>
    </location>
</feature>
<feature type="disulfide bond" evidence="3">
    <location>
        <begin position="1326"/>
        <end position="1343"/>
    </location>
</feature>
<name>A0A9N8H476_9STRA</name>
<feature type="compositionally biased region" description="Low complexity" evidence="4">
    <location>
        <begin position="61"/>
        <end position="79"/>
    </location>
</feature>
<evidence type="ECO:0000256" key="5">
    <source>
        <dbReference type="SAM" id="Phobius"/>
    </source>
</evidence>
<keyword evidence="3" id="KW-0245">EGF-like domain</keyword>
<feature type="transmembrane region" description="Helical" evidence="5">
    <location>
        <begin position="911"/>
        <end position="930"/>
    </location>
</feature>
<evidence type="ECO:0000313" key="7">
    <source>
        <dbReference type="EMBL" id="CAB9499182.1"/>
    </source>
</evidence>
<dbReference type="InterPro" id="IPR000742">
    <property type="entry name" value="EGF"/>
</dbReference>
<dbReference type="PROSITE" id="PS01186">
    <property type="entry name" value="EGF_2"/>
    <property type="match status" value="2"/>
</dbReference>
<proteinExistence type="predicted"/>
<dbReference type="PANTHER" id="PTHR14949:SF54">
    <property type="entry name" value="VWFD DOMAIN-CONTAINING PROTEIN"/>
    <property type="match status" value="1"/>
</dbReference>
<feature type="transmembrane region" description="Helical" evidence="5">
    <location>
        <begin position="587"/>
        <end position="607"/>
    </location>
</feature>
<sequence length="1831" mass="200989">MMSSTGTPSAATTKSSTSTSNPFKHDAMSSQNDGSRQYQEHCTVINSHSGSNNQNVQAQVTATTASSSTSPSALTMHSSSTPVATRLQQLYLQHQLTPNSTIVATPTSTTTAAGNPNVTTTAEEPSYDYYMECANNPNHHYLLNGTLNTVTTNTDNNTNSNNNNYNNHNINNDDTFEDLWQDEVLEDPEDDYTAATTGTEDLRSEASSKISAHRQKRNWKQRAVTALLEQQILKEQQHAKLIFRQQQQNAQAQQTPNASSSVGKPPRPSQVLGASASSPAWFSPQQQQPSTIKGSSMMDDHSAAGSSLQSLPRNGGTILDTSGSVLANSIHNSNTPRQVPQEEEDLEDEPSPIKSPDNSLNQSLPTVNNSNPHHHHHNYNSSGTSSPQRSSQDDDDDEATRPILYPTTTTKKQKKKSNKKHNITPLEEQYQVIRRSKSSPPDPPSYKFLSNSGSLARMPTGDYYDPDEEEDALTNLVITVVGLEGQDDDDDDDDDVVRDTDALIKRNQQRKRHARNKTKQLSQLEEEEATAPSFVDYAAARRADTSQVSSVIPQSASFSDSSSSRGPSSAASSFQTLFLTADATSSILFGALLVLLVPLLLYSMMIWELLDTTHSPVDEWQAFFGIPMNEDVPVTVRIAQLGLLFGWVLLVHQTALVHTTLQLVLGCCRLTRRTSRNQQQGRYTNLSRSFFSNTAVIHDATSHVVVSKTRWFVGTLLEWLQQIAYMVAAVLVLLQATDSVQELLWNMGAVEFVLRLDVLAFLVWSRMGYAFLSLKPIVLAGTTPTTEIHPILTPPTEDTDGSHHHHHQHNHSTAAATAGENNSLLQNSLINHNNNSLVNNQTTPSATTMTTSPRTTSEKRMAQYQRRYHRRQQEEASPTTTSRSHLRSKSSSYQVASFPPIQANEHPLLRILLYFCITSSILLAYAVIVYEQVLGNPVELQCQAIAVQFGDVIPTSEDAMEQYYYASFLSGIYTQRQGQYIRHHGRHIYDFVVQDPRRSKQTMRTPFKIAYCRPLRAWTLSRATAEPCQDYLLRSSPTQAYDLLSLTESVSWHVLSRGGEEAPLDDFSVACADCAHGQGRATSSSSFGYHCINDTTAVNALQDGGNRTMQVPSAPCANLTWDRRFLPFPDVIWKPSSADAKGSLPDYFDNEASAITGGVDPHSLLEIVVGANGNMLKEPHFQRPVYWSHFDDQMVLVMFVGRRWVIVQLRKDVVFTWRSHPERHMERLLSLWTQFAEHWISSSSSNDDSKLAQPEIVPIFLSEPASLSVRDINLATPAGLQWYYVQQDRRNLAVGSYLAVGQPIETVLLCAVCNQESNPCHSGGFCHQEKDAFSASSAPGGQCVCRPGYEGFLCESTSLGCHMGESFVGLCFNDGTCGTSGQCNCPMWKRNQRAFPVRGDVCQYVPNCWEFEDDGMACFEKGTCTDVGCDNGGSCKLDGRCDCDGSAWATSEDTGRYRGKLCQEEVNCYDYEADGKDCVEKGTCSNVFCNGGVCSADGSCEKCPSLAFGRFCQVLPDCFNFEIGGVSTDCFDTGRCTNLGCANEGICQRDGTCSCPGSSGNQIDEEDEDPFYDDDTLQPTMNPVDNNVWYSGKLCQIAHGRSDTHVNSLIGENHGAASGNTSCILSACVANGGQCTSKGICECPLGLSGAECEIVSDCFEAEADGKDCFALGTCTSIACHLRADNSTCRVDGQCECPEMLDKEVYGKLCHKVWPIDDCFEAEEDGKDCLKLGTCSNMGCLNGGTCTFDGSCDCTSLFWGKQCQHARNCFEQEYSCFFNTFLTGNGKPNENIDPTNTPCSDAGCLNNGICQASGDCLCPGGYTGKVCQDALP</sequence>
<feature type="domain" description="EGF-like" evidence="6">
    <location>
        <begin position="1730"/>
        <end position="1763"/>
    </location>
</feature>
<gene>
    <name evidence="7" type="ORF">SEMRO_55_G032390.1</name>
</gene>
<dbReference type="InterPro" id="IPR050969">
    <property type="entry name" value="Dev_Signal_Modulators"/>
</dbReference>
<feature type="compositionally biased region" description="Basic residues" evidence="4">
    <location>
        <begin position="411"/>
        <end position="422"/>
    </location>
</feature>
<dbReference type="GO" id="GO:0009986">
    <property type="term" value="C:cell surface"/>
    <property type="evidence" value="ECO:0007669"/>
    <property type="project" value="TreeGrafter"/>
</dbReference>
<evidence type="ECO:0000259" key="6">
    <source>
        <dbReference type="PROSITE" id="PS50026"/>
    </source>
</evidence>
<feature type="compositionally biased region" description="Low complexity" evidence="4">
    <location>
        <begin position="245"/>
        <end position="254"/>
    </location>
</feature>
<dbReference type="PROSITE" id="PS50026">
    <property type="entry name" value="EGF_3"/>
    <property type="match status" value="4"/>
</dbReference>
<feature type="region of interest" description="Disordered" evidence="4">
    <location>
        <begin position="193"/>
        <end position="218"/>
    </location>
</feature>
<dbReference type="CDD" id="cd00054">
    <property type="entry name" value="EGF_CA"/>
    <property type="match status" value="1"/>
</dbReference>
<protein>
    <submittedName>
        <fullName evidence="7">Teneurin transmembrane protein</fullName>
    </submittedName>
</protein>
<keyword evidence="5" id="KW-1133">Transmembrane helix</keyword>
<comment type="caution">
    <text evidence="7">The sequence shown here is derived from an EMBL/GenBank/DDBJ whole genome shotgun (WGS) entry which is preliminary data.</text>
</comment>
<dbReference type="Gene3D" id="2.10.25.10">
    <property type="entry name" value="Laminin"/>
    <property type="match status" value="2"/>
</dbReference>
<feature type="compositionally biased region" description="Acidic residues" evidence="4">
    <location>
        <begin position="341"/>
        <end position="350"/>
    </location>
</feature>
<feature type="disulfide bond" evidence="3">
    <location>
        <begin position="1753"/>
        <end position="1762"/>
    </location>
</feature>
<evidence type="ECO:0000313" key="8">
    <source>
        <dbReference type="Proteomes" id="UP001153069"/>
    </source>
</evidence>
<evidence type="ECO:0000256" key="4">
    <source>
        <dbReference type="SAM" id="MobiDB-lite"/>
    </source>
</evidence>
<dbReference type="Proteomes" id="UP001153069">
    <property type="component" value="Unassembled WGS sequence"/>
</dbReference>
<dbReference type="PROSITE" id="PS00022">
    <property type="entry name" value="EGF_1"/>
    <property type="match status" value="4"/>
</dbReference>
<feature type="region of interest" description="Disordered" evidence="4">
    <location>
        <begin position="245"/>
        <end position="467"/>
    </location>
</feature>
<dbReference type="OrthoDB" id="409374at2759"/>
<keyword evidence="2 3" id="KW-1015">Disulfide bond</keyword>
<evidence type="ECO:0000256" key="2">
    <source>
        <dbReference type="ARBA" id="ARBA00023157"/>
    </source>
</evidence>
<dbReference type="GO" id="GO:0005102">
    <property type="term" value="F:signaling receptor binding"/>
    <property type="evidence" value="ECO:0007669"/>
    <property type="project" value="TreeGrafter"/>
</dbReference>
<feature type="domain" description="EGF-like" evidence="6">
    <location>
        <begin position="1794"/>
        <end position="1827"/>
    </location>
</feature>
<feature type="compositionally biased region" description="Low complexity" evidence="4">
    <location>
        <begin position="1"/>
        <end position="20"/>
    </location>
</feature>
<feature type="compositionally biased region" description="Basic residues" evidence="4">
    <location>
        <begin position="507"/>
        <end position="518"/>
    </location>
</feature>
<feature type="region of interest" description="Disordered" evidence="4">
    <location>
        <begin position="57"/>
        <end position="79"/>
    </location>
</feature>
<feature type="compositionally biased region" description="Polar residues" evidence="4">
    <location>
        <begin position="319"/>
        <end position="338"/>
    </location>
</feature>
<dbReference type="SMART" id="SM00181">
    <property type="entry name" value="EGF"/>
    <property type="match status" value="8"/>
</dbReference>
<feature type="disulfide bond" evidence="3">
    <location>
        <begin position="1345"/>
        <end position="1354"/>
    </location>
</feature>
<evidence type="ECO:0000256" key="3">
    <source>
        <dbReference type="PROSITE-ProRule" id="PRU00076"/>
    </source>
</evidence>
<feature type="domain" description="EGF-like" evidence="6">
    <location>
        <begin position="1316"/>
        <end position="1355"/>
    </location>
</feature>
<dbReference type="GO" id="GO:0005576">
    <property type="term" value="C:extracellular region"/>
    <property type="evidence" value="ECO:0007669"/>
    <property type="project" value="TreeGrafter"/>
</dbReference>
<feature type="domain" description="EGF-like" evidence="6">
    <location>
        <begin position="1619"/>
        <end position="1653"/>
    </location>
</feature>
<feature type="transmembrane region" description="Helical" evidence="5">
    <location>
        <begin position="716"/>
        <end position="737"/>
    </location>
</feature>
<keyword evidence="5 7" id="KW-0812">Transmembrane</keyword>
<keyword evidence="5" id="KW-0472">Membrane</keyword>
<feature type="disulfide bond" evidence="3">
    <location>
        <begin position="1817"/>
        <end position="1826"/>
    </location>
</feature>